<proteinExistence type="predicted"/>
<protein>
    <submittedName>
        <fullName evidence="1">Uncharacterized protein</fullName>
    </submittedName>
</protein>
<dbReference type="EMBL" id="CP139957">
    <property type="protein sequence ID" value="WPX08869.1"/>
    <property type="molecule type" value="Genomic_DNA"/>
</dbReference>
<dbReference type="Proteomes" id="UP001322744">
    <property type="component" value="Chromosome"/>
</dbReference>
<evidence type="ECO:0000313" key="1">
    <source>
        <dbReference type="EMBL" id="WPX08869.1"/>
    </source>
</evidence>
<reference evidence="1 2" key="1">
    <citation type="submission" date="2023-12" db="EMBL/GenBank/DDBJ databases">
        <authorList>
            <person name="Manesh M.J.H."/>
            <person name="Bing R.G."/>
            <person name="Willard D.J."/>
            <person name="Kelly R.M."/>
        </authorList>
    </citation>
    <scope>NUCLEOTIDE SEQUENCE [LARGE SCALE GENOMIC DNA]</scope>
    <source>
        <strain evidence="1 2">DSM 8977</strain>
    </source>
</reference>
<dbReference type="RefSeq" id="WP_045173423.1">
    <property type="nucleotide sequence ID" value="NZ_CP139957.1"/>
</dbReference>
<organism evidence="1 2">
    <name type="scientific">Anaerocellum danielii</name>
    <dbReference type="NCBI Taxonomy" id="1387557"/>
    <lineage>
        <taxon>Bacteria</taxon>
        <taxon>Bacillati</taxon>
        <taxon>Bacillota</taxon>
        <taxon>Bacillota incertae sedis</taxon>
        <taxon>Caldicellulosiruptorales</taxon>
        <taxon>Caldicellulosiruptoraceae</taxon>
        <taxon>Anaerocellum</taxon>
    </lineage>
</organism>
<keyword evidence="2" id="KW-1185">Reference proteome</keyword>
<evidence type="ECO:0000313" key="2">
    <source>
        <dbReference type="Proteomes" id="UP001322744"/>
    </source>
</evidence>
<name>A0ABZ0U072_9FIRM</name>
<sequence length="204" mass="22777">MLIKRRSFLKALSFLCILSLILSIVPPVGIWHSIKAADDLSVYNGGYTSYGGYDYKWWVDNKAKVQDEQENPLYSITLNGKTLYFNCEIYAEHGQVVYGTPDDVPQNHLVSPAGFKPAANGYFYALPHKDAQGNTYYTLATPGTPGAVCGWFRYIGYSKSGASSQGNLNFFVASRVWGSSKAHSRFWYITKTQVYFELADGSQT</sequence>
<dbReference type="NCBIfam" id="NF047340">
    <property type="entry name" value="Athe_2463_dom"/>
    <property type="match status" value="1"/>
</dbReference>
<accession>A0ABZ0U072</accession>
<gene>
    <name evidence="1" type="ORF">SOJ16_000026</name>
</gene>